<comment type="catalytic activity">
    <reaction evidence="6">
        <text>adenosine(1618) in 23S rRNA + S-adenosyl-L-methionine = N(6)-methyladenosine(1618) in 23S rRNA + S-adenosyl-L-homocysteine + H(+)</text>
        <dbReference type="Rhea" id="RHEA:16497"/>
        <dbReference type="Rhea" id="RHEA-COMP:10229"/>
        <dbReference type="Rhea" id="RHEA-COMP:10231"/>
        <dbReference type="ChEBI" id="CHEBI:15378"/>
        <dbReference type="ChEBI" id="CHEBI:57856"/>
        <dbReference type="ChEBI" id="CHEBI:59789"/>
        <dbReference type="ChEBI" id="CHEBI:74411"/>
        <dbReference type="ChEBI" id="CHEBI:74449"/>
        <dbReference type="EC" id="2.1.1.181"/>
    </reaction>
</comment>
<organism evidence="8 9">
    <name type="scientific">Zestomonas insulae</name>
    <dbReference type="NCBI Taxonomy" id="2809017"/>
    <lineage>
        <taxon>Bacteria</taxon>
        <taxon>Pseudomonadati</taxon>
        <taxon>Pseudomonadota</taxon>
        <taxon>Gammaproteobacteria</taxon>
        <taxon>Pseudomonadales</taxon>
        <taxon>Pseudomonadaceae</taxon>
        <taxon>Zestomonas</taxon>
    </lineage>
</organism>
<evidence type="ECO:0000256" key="4">
    <source>
        <dbReference type="ARBA" id="ARBA00022679"/>
    </source>
</evidence>
<dbReference type="Proteomes" id="UP000717995">
    <property type="component" value="Unassembled WGS sequence"/>
</dbReference>
<accession>A0ABS2IAG3</accession>
<keyword evidence="5 6" id="KW-0949">S-adenosyl-L-methionine</keyword>
<proteinExistence type="inferred from homology"/>
<sequence length="329" mass="36336">MPARSQRRIAMKQPRPPAALHPRNRHQGRYDFPQLIKASPELARFVVVNPYGKESIDFADPAAVKVFNRALLKRFYGIAHWDIPPGYLCPPIPGRADYLHGLADLLAELNDGQVPHGARIRALDVGTGANCIYPLIGHSEYAWQFLGSDIDATALASAQAIVQANRLDKAIALRRQAQPNQVFQGLLQPGETFELSLCNPPFHASAAEAHSGSQRKWRNLGKLDPKRKLPVLNFGGQSNELWCAGGEAAFLQRLIAESAGFASQVLWFSTLVSKAGNLPIVETALRKAGARQVRTVAMAQGQKQSRFVAWSFLDVAAQRQWAQRWRQPA</sequence>
<evidence type="ECO:0000256" key="3">
    <source>
        <dbReference type="ARBA" id="ARBA00022603"/>
    </source>
</evidence>
<comment type="function">
    <text evidence="6">Specifically methylates the adenine in position 1618 of 23S rRNA.</text>
</comment>
<evidence type="ECO:0000256" key="7">
    <source>
        <dbReference type="SAM" id="MobiDB-lite"/>
    </source>
</evidence>
<name>A0ABS2IAG3_9GAMM</name>
<keyword evidence="3 6" id="KW-0489">Methyltransferase</keyword>
<keyword evidence="1 6" id="KW-0963">Cytoplasm</keyword>
<dbReference type="Pfam" id="PF05971">
    <property type="entry name" value="Methyltransf_10"/>
    <property type="match status" value="1"/>
</dbReference>
<keyword evidence="4 6" id="KW-0808">Transferase</keyword>
<dbReference type="Gene3D" id="3.40.50.150">
    <property type="entry name" value="Vaccinia Virus protein VP39"/>
    <property type="match status" value="1"/>
</dbReference>
<evidence type="ECO:0000256" key="5">
    <source>
        <dbReference type="ARBA" id="ARBA00022691"/>
    </source>
</evidence>
<feature type="region of interest" description="Disordered" evidence="7">
    <location>
        <begin position="1"/>
        <end position="25"/>
    </location>
</feature>
<dbReference type="PIRSF" id="PIRSF029038">
    <property type="entry name" value="Mtase_YbiN_prd"/>
    <property type="match status" value="1"/>
</dbReference>
<protein>
    <recommendedName>
        <fullName evidence="6">Ribosomal RNA large subunit methyltransferase F</fullName>
        <ecNumber evidence="6">2.1.1.181</ecNumber>
    </recommendedName>
    <alternativeName>
        <fullName evidence="6">23S rRNA mA1618 methyltransferase</fullName>
    </alternativeName>
    <alternativeName>
        <fullName evidence="6">rRNA adenine N-6-methyltransferase</fullName>
    </alternativeName>
</protein>
<evidence type="ECO:0000313" key="8">
    <source>
        <dbReference type="EMBL" id="MBM7059997.1"/>
    </source>
</evidence>
<feature type="compositionally biased region" description="Basic residues" evidence="7">
    <location>
        <begin position="1"/>
        <end position="10"/>
    </location>
</feature>
<comment type="similarity">
    <text evidence="6">Belongs to the methyltransferase superfamily. METTL16/RlmF family.</text>
</comment>
<evidence type="ECO:0000313" key="9">
    <source>
        <dbReference type="Proteomes" id="UP000717995"/>
    </source>
</evidence>
<comment type="caution">
    <text evidence="8">The sequence shown here is derived from an EMBL/GenBank/DDBJ whole genome shotgun (WGS) entry which is preliminary data.</text>
</comment>
<gene>
    <name evidence="6 8" type="primary">rlmF</name>
    <name evidence="8" type="ORF">JQX08_04700</name>
</gene>
<dbReference type="EC" id="2.1.1.181" evidence="6"/>
<dbReference type="PANTHER" id="PTHR13393">
    <property type="entry name" value="SAM-DEPENDENT METHYLTRANSFERASE"/>
    <property type="match status" value="1"/>
</dbReference>
<keyword evidence="2 6" id="KW-0698">rRNA processing</keyword>
<comment type="subcellular location">
    <subcellularLocation>
        <location evidence="6">Cytoplasm</location>
    </subcellularLocation>
</comment>
<evidence type="ECO:0000256" key="6">
    <source>
        <dbReference type="HAMAP-Rule" id="MF_01848"/>
    </source>
</evidence>
<dbReference type="NCBIfam" id="NF008725">
    <property type="entry name" value="PRK11727.1"/>
    <property type="match status" value="1"/>
</dbReference>
<dbReference type="InterPro" id="IPR029063">
    <property type="entry name" value="SAM-dependent_MTases_sf"/>
</dbReference>
<dbReference type="PANTHER" id="PTHR13393:SF0">
    <property type="entry name" value="RNA N6-ADENOSINE-METHYLTRANSFERASE METTL16"/>
    <property type="match status" value="1"/>
</dbReference>
<evidence type="ECO:0000256" key="2">
    <source>
        <dbReference type="ARBA" id="ARBA00022552"/>
    </source>
</evidence>
<dbReference type="InterPro" id="IPR016909">
    <property type="entry name" value="rRNA_lsu_MeTfrase_F"/>
</dbReference>
<dbReference type="HAMAP" id="MF_01848">
    <property type="entry name" value="23SrRNA_methyltr_F"/>
    <property type="match status" value="1"/>
</dbReference>
<dbReference type="InterPro" id="IPR010286">
    <property type="entry name" value="METTL16/RlmF"/>
</dbReference>
<reference evidence="8 9" key="1">
    <citation type="submission" date="2021-02" db="EMBL/GenBank/DDBJ databases">
        <authorList>
            <person name="Lee D.-H."/>
        </authorList>
    </citation>
    <scope>NUCLEOTIDE SEQUENCE [LARGE SCALE GENOMIC DNA]</scope>
    <source>
        <strain evidence="8 9">UL073</strain>
    </source>
</reference>
<evidence type="ECO:0000256" key="1">
    <source>
        <dbReference type="ARBA" id="ARBA00022490"/>
    </source>
</evidence>
<keyword evidence="9" id="KW-1185">Reference proteome</keyword>
<dbReference type="GO" id="GO:0052907">
    <property type="term" value="F:23S rRNA (adenine(1618)-N(6))-methyltransferase activity"/>
    <property type="evidence" value="ECO:0007669"/>
    <property type="project" value="UniProtKB-EC"/>
</dbReference>
<dbReference type="EMBL" id="JAFEUP010000001">
    <property type="protein sequence ID" value="MBM7059997.1"/>
    <property type="molecule type" value="Genomic_DNA"/>
</dbReference>
<dbReference type="SUPFAM" id="SSF53335">
    <property type="entry name" value="S-adenosyl-L-methionine-dependent methyltransferases"/>
    <property type="match status" value="1"/>
</dbReference>